<dbReference type="EMBL" id="LNQE01001098">
    <property type="protein sequence ID" value="KUG21131.1"/>
    <property type="molecule type" value="Genomic_DNA"/>
</dbReference>
<dbReference type="GO" id="GO:0004519">
    <property type="term" value="F:endonuclease activity"/>
    <property type="evidence" value="ECO:0007669"/>
    <property type="project" value="InterPro"/>
</dbReference>
<dbReference type="Pfam" id="PF01844">
    <property type="entry name" value="HNH"/>
    <property type="match status" value="1"/>
</dbReference>
<protein>
    <recommendedName>
        <fullName evidence="1">HNH nuclease domain-containing protein</fullName>
    </recommendedName>
</protein>
<accession>A0A0W8FJS9</accession>
<dbReference type="AlphaFoldDB" id="A0A0W8FJS9"/>
<name>A0A0W8FJS9_9ZZZZ</name>
<evidence type="ECO:0000313" key="2">
    <source>
        <dbReference type="EMBL" id="KUG21131.1"/>
    </source>
</evidence>
<dbReference type="Gene3D" id="1.10.30.50">
    <property type="match status" value="1"/>
</dbReference>
<dbReference type="GO" id="GO:0008270">
    <property type="term" value="F:zinc ion binding"/>
    <property type="evidence" value="ECO:0007669"/>
    <property type="project" value="InterPro"/>
</dbReference>
<dbReference type="SMART" id="SM00507">
    <property type="entry name" value="HNHc"/>
    <property type="match status" value="1"/>
</dbReference>
<gene>
    <name evidence="2" type="ORF">ASZ90_009122</name>
</gene>
<reference evidence="2" key="1">
    <citation type="journal article" date="2015" name="Proc. Natl. Acad. Sci. U.S.A.">
        <title>Networks of energetic and metabolic interactions define dynamics in microbial communities.</title>
        <authorList>
            <person name="Embree M."/>
            <person name="Liu J.K."/>
            <person name="Al-Bassam M.M."/>
            <person name="Zengler K."/>
        </authorList>
    </citation>
    <scope>NUCLEOTIDE SEQUENCE</scope>
</reference>
<dbReference type="InterPro" id="IPR002711">
    <property type="entry name" value="HNH"/>
</dbReference>
<dbReference type="CDD" id="cd00085">
    <property type="entry name" value="HNHc"/>
    <property type="match status" value="1"/>
</dbReference>
<organism evidence="2">
    <name type="scientific">hydrocarbon metagenome</name>
    <dbReference type="NCBI Taxonomy" id="938273"/>
    <lineage>
        <taxon>unclassified sequences</taxon>
        <taxon>metagenomes</taxon>
        <taxon>ecological metagenomes</taxon>
    </lineage>
</organism>
<proteinExistence type="predicted"/>
<dbReference type="GO" id="GO:0003676">
    <property type="term" value="F:nucleic acid binding"/>
    <property type="evidence" value="ECO:0007669"/>
    <property type="project" value="InterPro"/>
</dbReference>
<evidence type="ECO:0000259" key="1">
    <source>
        <dbReference type="SMART" id="SM00507"/>
    </source>
</evidence>
<dbReference type="InterPro" id="IPR003615">
    <property type="entry name" value="HNH_nuc"/>
</dbReference>
<sequence length="146" mass="16486">MTVDIQLTLDTFAEDGEPLCNRKPLLNGFKELCYHCSRSARQDGDLICTEFASAIRSWDKYSLKEWKAMRRQILARDGHRCALCGASEGLHVHHINQIKTDDSPDNLLTLCGFCHARIHTELRQPEGQMRVERVIAFIRSGGESGG</sequence>
<comment type="caution">
    <text evidence="2">The sequence shown here is derived from an EMBL/GenBank/DDBJ whole genome shotgun (WGS) entry which is preliminary data.</text>
</comment>
<feature type="domain" description="HNH nuclease" evidence="1">
    <location>
        <begin position="68"/>
        <end position="116"/>
    </location>
</feature>